<dbReference type="AlphaFoldDB" id="A0A7C0U782"/>
<comment type="similarity">
    <text evidence="8">Belongs to the binding-protein-dependent transport system permease family. LivHM subfamily.</text>
</comment>
<evidence type="ECO:0000256" key="5">
    <source>
        <dbReference type="ARBA" id="ARBA00022970"/>
    </source>
</evidence>
<dbReference type="InterPro" id="IPR001851">
    <property type="entry name" value="ABC_transp_permease"/>
</dbReference>
<dbReference type="GO" id="GO:0005886">
    <property type="term" value="C:plasma membrane"/>
    <property type="evidence" value="ECO:0007669"/>
    <property type="project" value="UniProtKB-SubCell"/>
</dbReference>
<evidence type="ECO:0000256" key="8">
    <source>
        <dbReference type="ARBA" id="ARBA00037998"/>
    </source>
</evidence>
<comment type="caution">
    <text evidence="10">The sequence shown here is derived from an EMBL/GenBank/DDBJ whole genome shotgun (WGS) entry which is preliminary data.</text>
</comment>
<keyword evidence="2" id="KW-0813">Transport</keyword>
<evidence type="ECO:0000256" key="6">
    <source>
        <dbReference type="ARBA" id="ARBA00022989"/>
    </source>
</evidence>
<dbReference type="CDD" id="cd06582">
    <property type="entry name" value="TM_PBP1_LivH_like"/>
    <property type="match status" value="1"/>
</dbReference>
<keyword evidence="6 9" id="KW-1133">Transmembrane helix</keyword>
<protein>
    <submittedName>
        <fullName evidence="10">Branched-chain amino acid ABC transporter permease</fullName>
    </submittedName>
</protein>
<evidence type="ECO:0000256" key="7">
    <source>
        <dbReference type="ARBA" id="ARBA00023136"/>
    </source>
</evidence>
<dbReference type="GO" id="GO:0006865">
    <property type="term" value="P:amino acid transport"/>
    <property type="evidence" value="ECO:0007669"/>
    <property type="project" value="UniProtKB-KW"/>
</dbReference>
<feature type="transmembrane region" description="Helical" evidence="9">
    <location>
        <begin position="64"/>
        <end position="83"/>
    </location>
</feature>
<dbReference type="Pfam" id="PF02653">
    <property type="entry name" value="BPD_transp_2"/>
    <property type="match status" value="1"/>
</dbReference>
<keyword evidence="3" id="KW-1003">Cell membrane</keyword>
<feature type="transmembrane region" description="Helical" evidence="9">
    <location>
        <begin position="144"/>
        <end position="162"/>
    </location>
</feature>
<evidence type="ECO:0000256" key="9">
    <source>
        <dbReference type="SAM" id="Phobius"/>
    </source>
</evidence>
<reference evidence="10" key="1">
    <citation type="journal article" date="2020" name="mSystems">
        <title>Genome- and Community-Level Interaction Insights into Carbon Utilization and Element Cycling Functions of Hydrothermarchaeota in Hydrothermal Sediment.</title>
        <authorList>
            <person name="Zhou Z."/>
            <person name="Liu Y."/>
            <person name="Xu W."/>
            <person name="Pan J."/>
            <person name="Luo Z.H."/>
            <person name="Li M."/>
        </authorList>
    </citation>
    <scope>NUCLEOTIDE SEQUENCE [LARGE SCALE GENOMIC DNA]</scope>
    <source>
        <strain evidence="10">HyVt-115</strain>
    </source>
</reference>
<keyword evidence="7 9" id="KW-0472">Membrane</keyword>
<gene>
    <name evidence="10" type="ORF">ENF32_05185</name>
</gene>
<evidence type="ECO:0000256" key="1">
    <source>
        <dbReference type="ARBA" id="ARBA00004651"/>
    </source>
</evidence>
<dbReference type="PANTHER" id="PTHR11795:SF450">
    <property type="entry name" value="ABC TRANSPORTER PERMEASE PROTEIN"/>
    <property type="match status" value="1"/>
</dbReference>
<feature type="transmembrane region" description="Helical" evidence="9">
    <location>
        <begin position="234"/>
        <end position="256"/>
    </location>
</feature>
<organism evidence="10">
    <name type="scientific">Thermosulfidibacter takaii</name>
    <dbReference type="NCBI Taxonomy" id="412593"/>
    <lineage>
        <taxon>Bacteria</taxon>
        <taxon>Pseudomonadati</taxon>
        <taxon>Thermosulfidibacterota</taxon>
        <taxon>Thermosulfidibacteria</taxon>
        <taxon>Thermosulfidibacterales</taxon>
        <taxon>Thermosulfidibacteraceae</taxon>
    </lineage>
</organism>
<accession>A0A7C0U782</accession>
<dbReference type="InterPro" id="IPR052157">
    <property type="entry name" value="BCAA_transport_permease"/>
</dbReference>
<feature type="transmembrane region" description="Helical" evidence="9">
    <location>
        <begin position="12"/>
        <end position="31"/>
    </location>
</feature>
<dbReference type="Proteomes" id="UP000885690">
    <property type="component" value="Unassembled WGS sequence"/>
</dbReference>
<dbReference type="PANTHER" id="PTHR11795">
    <property type="entry name" value="BRANCHED-CHAIN AMINO ACID TRANSPORT SYSTEM PERMEASE PROTEIN LIVH"/>
    <property type="match status" value="1"/>
</dbReference>
<comment type="subcellular location">
    <subcellularLocation>
        <location evidence="1">Cell membrane</location>
        <topology evidence="1">Multi-pass membrane protein</topology>
    </subcellularLocation>
</comment>
<evidence type="ECO:0000256" key="2">
    <source>
        <dbReference type="ARBA" id="ARBA00022448"/>
    </source>
</evidence>
<keyword evidence="5" id="KW-0029">Amino-acid transport</keyword>
<feature type="transmembrane region" description="Helical" evidence="9">
    <location>
        <begin position="38"/>
        <end position="58"/>
    </location>
</feature>
<feature type="transmembrane region" description="Helical" evidence="9">
    <location>
        <begin position="95"/>
        <end position="117"/>
    </location>
</feature>
<evidence type="ECO:0000313" key="10">
    <source>
        <dbReference type="EMBL" id="HDD53443.1"/>
    </source>
</evidence>
<sequence>MSMENNLSQYFFSGIATGAIYALIALGFCIIENSMKIVNFAQGDFLTLGGMFMFTLLYALSLPLIPAVLLAVAATALVGAAMERFSMRPARSKDTVILVFITIGASIFIRGAIKLLWGKSPKSLPYFSGDTPVDILGARILPQSLWIVGITLLVFLLLNYFYRHTRYGKAMRAVAYDRRAAALLGINVEKMVMLSFALAGAMGAIAGVLIIPITTMTFDMGVVLGLKGFAAAVLGGYGNVMGAVVGGLLLGVMESLGAGLISSTFKDVIAFVILLLVLFAMPRGILGRGEGERV</sequence>
<keyword evidence="4 9" id="KW-0812">Transmembrane</keyword>
<evidence type="ECO:0000256" key="3">
    <source>
        <dbReference type="ARBA" id="ARBA00022475"/>
    </source>
</evidence>
<feature type="transmembrane region" description="Helical" evidence="9">
    <location>
        <begin position="268"/>
        <end position="286"/>
    </location>
</feature>
<proteinExistence type="inferred from homology"/>
<name>A0A7C0U782_9BACT</name>
<dbReference type="EMBL" id="DQWS01000190">
    <property type="protein sequence ID" value="HDD53443.1"/>
    <property type="molecule type" value="Genomic_DNA"/>
</dbReference>
<dbReference type="GO" id="GO:0022857">
    <property type="term" value="F:transmembrane transporter activity"/>
    <property type="evidence" value="ECO:0007669"/>
    <property type="project" value="InterPro"/>
</dbReference>
<feature type="transmembrane region" description="Helical" evidence="9">
    <location>
        <begin position="192"/>
        <end position="214"/>
    </location>
</feature>
<evidence type="ECO:0000256" key="4">
    <source>
        <dbReference type="ARBA" id="ARBA00022692"/>
    </source>
</evidence>